<reference evidence="2" key="1">
    <citation type="submission" date="2016-01" db="EMBL/GenBank/DDBJ databases">
        <title>Isolation and Characterization of Enterobacteria phage CBB.</title>
        <authorList>
            <person name="Buttimer C.T.H."/>
            <person name="Hendrix H."/>
            <person name="Alexandre H."/>
            <person name="O'Mahony J."/>
            <person name="Lavigne R."/>
            <person name="Coffey A."/>
        </authorList>
    </citation>
    <scope>NUCLEOTIDE SEQUENCE [LARGE SCALE GENOMIC DNA]</scope>
</reference>
<keyword evidence="2" id="KW-1185">Reference proteome</keyword>
<dbReference type="Gene3D" id="2.120.10.80">
    <property type="entry name" value="Kelch-type beta propeller"/>
    <property type="match status" value="1"/>
</dbReference>
<dbReference type="InterPro" id="IPR015915">
    <property type="entry name" value="Kelch-typ_b-propeller"/>
</dbReference>
<name>A0A1L2CVR1_9CAUD</name>
<dbReference type="Proteomes" id="UP000223891">
    <property type="component" value="Segment"/>
</dbReference>
<dbReference type="EMBL" id="KU574722">
    <property type="protein sequence ID" value="AMM44113.1"/>
    <property type="molecule type" value="Genomic_DNA"/>
</dbReference>
<sequence length="285" mass="31829">MLPFPRLIEYGNIRKENNTGTRIQISPTISPSARFSFGYTSLDNYGYMYGGAVVGSDYNNEFWRFDTRTETWEPLANGTLAMHGSGLAGYNGKIYMFGGYTGSMQNRFFIYDISSNTWSENTTSTNKPSARHHCRFVSTNNGKLYLWGSDGGSQLFSYDIASNAWTTLTSSSITNSLAGDMTTDGNYLYCQGSSGQKFLISTGTWSSMASMQGRMTYNEYNDAIYCVNAERLYKYSISTNTWSQVGFNTSVGISRGALYTSLDGVKVYSMYGYSTSPINSQYRFQ</sequence>
<dbReference type="PANTHER" id="PTHR46375">
    <property type="entry name" value="KELCH REPEAT AND BTB DOMAIN-CONTAINING PROTEIN 13-RELATED"/>
    <property type="match status" value="1"/>
</dbReference>
<dbReference type="PANTHER" id="PTHR46375:SF3">
    <property type="entry name" value="KELCH REPEAT AND BTB DOMAIN-CONTAINING PROTEIN 13"/>
    <property type="match status" value="1"/>
</dbReference>
<dbReference type="SUPFAM" id="SSF117281">
    <property type="entry name" value="Kelch motif"/>
    <property type="match status" value="1"/>
</dbReference>
<accession>A0A1L2CVR1</accession>
<evidence type="ECO:0000313" key="2">
    <source>
        <dbReference type="Proteomes" id="UP000223891"/>
    </source>
</evidence>
<organism evidence="1 2">
    <name type="scientific">Pectobacterium phage vB_PcaM_CBB</name>
    <dbReference type="NCBI Taxonomy" id="2772511"/>
    <lineage>
        <taxon>Viruses</taxon>
        <taxon>Duplodnaviria</taxon>
        <taxon>Heunggongvirae</taxon>
        <taxon>Uroviricota</taxon>
        <taxon>Caudoviricetes</taxon>
        <taxon>Mimasvirus</taxon>
        <taxon>Mimasvirus CBB</taxon>
    </lineage>
</organism>
<dbReference type="InterPro" id="IPR052392">
    <property type="entry name" value="Kelch-BTB_domain-containing"/>
</dbReference>
<gene>
    <name evidence="1" type="ORF">CBB_550</name>
</gene>
<proteinExistence type="predicted"/>
<evidence type="ECO:0000313" key="1">
    <source>
        <dbReference type="EMBL" id="AMM44113.1"/>
    </source>
</evidence>
<dbReference type="Pfam" id="PF24681">
    <property type="entry name" value="Kelch_KLHDC2_KLHL20_DRC7"/>
    <property type="match status" value="1"/>
</dbReference>
<protein>
    <submittedName>
        <fullName evidence="1">Kelch-like protein</fullName>
    </submittedName>
</protein>